<gene>
    <name evidence="2" type="ORF">PAXRUDRAFT_829653</name>
</gene>
<sequence>MVDNNPDGGIMTISKASGKRDMALHDIVRHYNGTPRIDRAMINGSPFSIFSLETTDKAEEEANQYRTGNKERKGRRPNLSM</sequence>
<evidence type="ECO:0000313" key="3">
    <source>
        <dbReference type="Proteomes" id="UP000054538"/>
    </source>
</evidence>
<evidence type="ECO:0000313" key="2">
    <source>
        <dbReference type="EMBL" id="KIK92748.1"/>
    </source>
</evidence>
<dbReference type="InParanoid" id="A0A0D0DMC8"/>
<reference evidence="3" key="2">
    <citation type="submission" date="2015-01" db="EMBL/GenBank/DDBJ databases">
        <title>Evolutionary Origins and Diversification of the Mycorrhizal Mutualists.</title>
        <authorList>
            <consortium name="DOE Joint Genome Institute"/>
            <consortium name="Mycorrhizal Genomics Consortium"/>
            <person name="Kohler A."/>
            <person name="Kuo A."/>
            <person name="Nagy L.G."/>
            <person name="Floudas D."/>
            <person name="Copeland A."/>
            <person name="Barry K.W."/>
            <person name="Cichocki N."/>
            <person name="Veneault-Fourrey C."/>
            <person name="LaButti K."/>
            <person name="Lindquist E.A."/>
            <person name="Lipzen A."/>
            <person name="Lundell T."/>
            <person name="Morin E."/>
            <person name="Murat C."/>
            <person name="Riley R."/>
            <person name="Ohm R."/>
            <person name="Sun H."/>
            <person name="Tunlid A."/>
            <person name="Henrissat B."/>
            <person name="Grigoriev I.V."/>
            <person name="Hibbett D.S."/>
            <person name="Martin F."/>
        </authorList>
    </citation>
    <scope>NUCLEOTIDE SEQUENCE [LARGE SCALE GENOMIC DNA]</scope>
    <source>
        <strain evidence="3">Ve08.2h10</strain>
    </source>
</reference>
<feature type="region of interest" description="Disordered" evidence="1">
    <location>
        <begin position="54"/>
        <end position="81"/>
    </location>
</feature>
<dbReference type="EMBL" id="KN825246">
    <property type="protein sequence ID" value="KIK92748.1"/>
    <property type="molecule type" value="Genomic_DNA"/>
</dbReference>
<dbReference type="HOGENOM" id="CLU_2574574_0_0_1"/>
<dbReference type="Proteomes" id="UP000054538">
    <property type="component" value="Unassembled WGS sequence"/>
</dbReference>
<accession>A0A0D0DMC8</accession>
<feature type="compositionally biased region" description="Basic residues" evidence="1">
    <location>
        <begin position="72"/>
        <end position="81"/>
    </location>
</feature>
<keyword evidence="3" id="KW-1185">Reference proteome</keyword>
<protein>
    <submittedName>
        <fullName evidence="2">Uncharacterized protein</fullName>
    </submittedName>
</protein>
<proteinExistence type="predicted"/>
<evidence type="ECO:0000256" key="1">
    <source>
        <dbReference type="SAM" id="MobiDB-lite"/>
    </source>
</evidence>
<dbReference type="AlphaFoldDB" id="A0A0D0DMC8"/>
<reference evidence="2 3" key="1">
    <citation type="submission" date="2014-04" db="EMBL/GenBank/DDBJ databases">
        <authorList>
            <consortium name="DOE Joint Genome Institute"/>
            <person name="Kuo A."/>
            <person name="Kohler A."/>
            <person name="Jargeat P."/>
            <person name="Nagy L.G."/>
            <person name="Floudas D."/>
            <person name="Copeland A."/>
            <person name="Barry K.W."/>
            <person name="Cichocki N."/>
            <person name="Veneault-Fourrey C."/>
            <person name="LaButti K."/>
            <person name="Lindquist E.A."/>
            <person name="Lipzen A."/>
            <person name="Lundell T."/>
            <person name="Morin E."/>
            <person name="Murat C."/>
            <person name="Sun H."/>
            <person name="Tunlid A."/>
            <person name="Henrissat B."/>
            <person name="Grigoriev I.V."/>
            <person name="Hibbett D.S."/>
            <person name="Martin F."/>
            <person name="Nordberg H.P."/>
            <person name="Cantor M.N."/>
            <person name="Hua S.X."/>
        </authorList>
    </citation>
    <scope>NUCLEOTIDE SEQUENCE [LARGE SCALE GENOMIC DNA]</scope>
    <source>
        <strain evidence="2 3">Ve08.2h10</strain>
    </source>
</reference>
<organism evidence="2 3">
    <name type="scientific">Paxillus rubicundulus Ve08.2h10</name>
    <dbReference type="NCBI Taxonomy" id="930991"/>
    <lineage>
        <taxon>Eukaryota</taxon>
        <taxon>Fungi</taxon>
        <taxon>Dikarya</taxon>
        <taxon>Basidiomycota</taxon>
        <taxon>Agaricomycotina</taxon>
        <taxon>Agaricomycetes</taxon>
        <taxon>Agaricomycetidae</taxon>
        <taxon>Boletales</taxon>
        <taxon>Paxilineae</taxon>
        <taxon>Paxillaceae</taxon>
        <taxon>Paxillus</taxon>
    </lineage>
</organism>
<name>A0A0D0DMC8_9AGAM</name>